<protein>
    <submittedName>
        <fullName evidence="3">Uncharacterized protein</fullName>
    </submittedName>
</protein>
<reference evidence="4" key="1">
    <citation type="submission" date="2015-01" db="EMBL/GenBank/DDBJ databases">
        <authorList>
            <person name="Aksoy S."/>
            <person name="Warren W."/>
            <person name="Wilson R.K."/>
        </authorList>
    </citation>
    <scope>NUCLEOTIDE SEQUENCE [LARGE SCALE GENOMIC DNA]</scope>
    <source>
        <strain evidence="4">IAEA</strain>
    </source>
</reference>
<keyword evidence="1" id="KW-1133">Transmembrane helix</keyword>
<keyword evidence="1" id="KW-0812">Transmembrane</keyword>
<feature type="chain" id="PRO_5008405358" evidence="2">
    <location>
        <begin position="17"/>
        <end position="188"/>
    </location>
</feature>
<proteinExistence type="predicted"/>
<dbReference type="Proteomes" id="UP000092460">
    <property type="component" value="Unassembled WGS sequence"/>
</dbReference>
<evidence type="ECO:0000313" key="3">
    <source>
        <dbReference type="EnsemblMetazoa" id="GPPI047746-PA"/>
    </source>
</evidence>
<name>A0A1B0C311_9MUSC</name>
<dbReference type="EnsemblMetazoa" id="GPPI047746-RA">
    <property type="protein sequence ID" value="GPPI047746-PA"/>
    <property type="gene ID" value="GPPI047746"/>
</dbReference>
<evidence type="ECO:0000256" key="1">
    <source>
        <dbReference type="SAM" id="Phobius"/>
    </source>
</evidence>
<reference evidence="3" key="2">
    <citation type="submission" date="2020-05" db="UniProtKB">
        <authorList>
            <consortium name="EnsemblMetazoa"/>
        </authorList>
    </citation>
    <scope>IDENTIFICATION</scope>
    <source>
        <strain evidence="3">IAEA</strain>
    </source>
</reference>
<feature type="transmembrane region" description="Helical" evidence="1">
    <location>
        <begin position="102"/>
        <end position="123"/>
    </location>
</feature>
<feature type="signal peptide" evidence="2">
    <location>
        <begin position="1"/>
        <end position="16"/>
    </location>
</feature>
<sequence length="188" mass="20159">IICTYLLLKGFAFVVTDIIGSSTTPGIVAVVPGISDISVIFSVITGNMVEEESSIIFDFIVLIVFESITDLLVVLAMSLVWVMILVIIAVAVFTMGSTKSDCVCLTMAGIMIHFPNHLSFWFVQHCRTTRTNLSAILNFYVGSYGRLKCGINGSGIFGSSTSSIGNGSDRSSSNYFTCASVCGYDSLI</sequence>
<keyword evidence="2" id="KW-0732">Signal</keyword>
<feature type="transmembrane region" description="Helical" evidence="1">
    <location>
        <begin position="71"/>
        <end position="95"/>
    </location>
</feature>
<keyword evidence="1" id="KW-0472">Membrane</keyword>
<dbReference type="VEuPathDB" id="VectorBase:GPPI047746"/>
<evidence type="ECO:0000313" key="4">
    <source>
        <dbReference type="Proteomes" id="UP000092460"/>
    </source>
</evidence>
<organism evidence="3 4">
    <name type="scientific">Glossina palpalis gambiensis</name>
    <dbReference type="NCBI Taxonomy" id="67801"/>
    <lineage>
        <taxon>Eukaryota</taxon>
        <taxon>Metazoa</taxon>
        <taxon>Ecdysozoa</taxon>
        <taxon>Arthropoda</taxon>
        <taxon>Hexapoda</taxon>
        <taxon>Insecta</taxon>
        <taxon>Pterygota</taxon>
        <taxon>Neoptera</taxon>
        <taxon>Endopterygota</taxon>
        <taxon>Diptera</taxon>
        <taxon>Brachycera</taxon>
        <taxon>Muscomorpha</taxon>
        <taxon>Hippoboscoidea</taxon>
        <taxon>Glossinidae</taxon>
        <taxon>Glossina</taxon>
    </lineage>
</organism>
<dbReference type="EMBL" id="JXJN01024741">
    <property type="status" value="NOT_ANNOTATED_CDS"/>
    <property type="molecule type" value="Genomic_DNA"/>
</dbReference>
<dbReference type="AlphaFoldDB" id="A0A1B0C311"/>
<keyword evidence="4" id="KW-1185">Reference proteome</keyword>
<accession>A0A1B0C311</accession>
<evidence type="ECO:0000256" key="2">
    <source>
        <dbReference type="SAM" id="SignalP"/>
    </source>
</evidence>